<name>A0ABV9HMJ0_9MICO</name>
<evidence type="ECO:0000313" key="1">
    <source>
        <dbReference type="EMBL" id="MFC4630595.1"/>
    </source>
</evidence>
<protein>
    <submittedName>
        <fullName evidence="1">Uncharacterized protein</fullName>
    </submittedName>
</protein>
<gene>
    <name evidence="1" type="ORF">ACFO6V_20285</name>
</gene>
<proteinExistence type="predicted"/>
<dbReference type="EMBL" id="JBHSFI010000006">
    <property type="protein sequence ID" value="MFC4630595.1"/>
    <property type="molecule type" value="Genomic_DNA"/>
</dbReference>
<reference evidence="2" key="1">
    <citation type="journal article" date="2019" name="Int. J. Syst. Evol. Microbiol.">
        <title>The Global Catalogue of Microorganisms (GCM) 10K type strain sequencing project: providing services to taxonomists for standard genome sequencing and annotation.</title>
        <authorList>
            <consortium name="The Broad Institute Genomics Platform"/>
            <consortium name="The Broad Institute Genome Sequencing Center for Infectious Disease"/>
            <person name="Wu L."/>
            <person name="Ma J."/>
        </authorList>
    </citation>
    <scope>NUCLEOTIDE SEQUENCE [LARGE SCALE GENOMIC DNA]</scope>
    <source>
        <strain evidence="2">CCUG 42722</strain>
    </source>
</reference>
<organism evidence="1 2">
    <name type="scientific">Promicromonospora alba</name>
    <dbReference type="NCBI Taxonomy" id="1616110"/>
    <lineage>
        <taxon>Bacteria</taxon>
        <taxon>Bacillati</taxon>
        <taxon>Actinomycetota</taxon>
        <taxon>Actinomycetes</taxon>
        <taxon>Micrococcales</taxon>
        <taxon>Promicromonosporaceae</taxon>
        <taxon>Promicromonospora</taxon>
    </lineage>
</organism>
<dbReference type="Proteomes" id="UP001596011">
    <property type="component" value="Unassembled WGS sequence"/>
</dbReference>
<comment type="caution">
    <text evidence="1">The sequence shown here is derived from an EMBL/GenBank/DDBJ whole genome shotgun (WGS) entry which is preliminary data.</text>
</comment>
<sequence length="91" mass="9909">MALGTYYYVVEGTGDSQYLAQVKNPGAFAETGTRVLRVILPTGGTHLINSGADGFEDVEYGVLSVRSRAEGPVLRAYHEWTLSERVPFDGK</sequence>
<accession>A0ABV9HMJ0</accession>
<evidence type="ECO:0000313" key="2">
    <source>
        <dbReference type="Proteomes" id="UP001596011"/>
    </source>
</evidence>
<dbReference type="RefSeq" id="WP_377138540.1">
    <property type="nucleotide sequence ID" value="NZ_JBHSFI010000006.1"/>
</dbReference>
<keyword evidence="2" id="KW-1185">Reference proteome</keyword>